<dbReference type="PANTHER" id="PTHR46796:SF12">
    <property type="entry name" value="HTH-TYPE DNA-BINDING TRANSCRIPTIONAL ACTIVATOR EUTR"/>
    <property type="match status" value="1"/>
</dbReference>
<feature type="domain" description="HTH araC/xylS-type" evidence="4">
    <location>
        <begin position="219"/>
        <end position="321"/>
    </location>
</feature>
<dbReference type="Proteomes" id="UP001500707">
    <property type="component" value="Unassembled WGS sequence"/>
</dbReference>
<dbReference type="PROSITE" id="PS01124">
    <property type="entry name" value="HTH_ARAC_FAMILY_2"/>
    <property type="match status" value="1"/>
</dbReference>
<evidence type="ECO:0000256" key="3">
    <source>
        <dbReference type="ARBA" id="ARBA00023163"/>
    </source>
</evidence>
<dbReference type="PANTHER" id="PTHR46796">
    <property type="entry name" value="HTH-TYPE TRANSCRIPTIONAL ACTIVATOR RHAS-RELATED"/>
    <property type="match status" value="1"/>
</dbReference>
<dbReference type="Pfam" id="PF12833">
    <property type="entry name" value="HTH_18"/>
    <property type="match status" value="1"/>
</dbReference>
<proteinExistence type="predicted"/>
<comment type="caution">
    <text evidence="5">The sequence shown here is derived from an EMBL/GenBank/DDBJ whole genome shotgun (WGS) entry which is preliminary data.</text>
</comment>
<evidence type="ECO:0000259" key="4">
    <source>
        <dbReference type="PROSITE" id="PS01124"/>
    </source>
</evidence>
<dbReference type="InterPro" id="IPR018060">
    <property type="entry name" value="HTH_AraC"/>
</dbReference>
<evidence type="ECO:0000256" key="2">
    <source>
        <dbReference type="ARBA" id="ARBA00023125"/>
    </source>
</evidence>
<accession>A0ABP6VVG0</accession>
<evidence type="ECO:0000313" key="6">
    <source>
        <dbReference type="Proteomes" id="UP001500707"/>
    </source>
</evidence>
<keyword evidence="2" id="KW-0238">DNA-binding</keyword>
<dbReference type="Gene3D" id="1.10.10.60">
    <property type="entry name" value="Homeodomain-like"/>
    <property type="match status" value="1"/>
</dbReference>
<evidence type="ECO:0000256" key="1">
    <source>
        <dbReference type="ARBA" id="ARBA00023015"/>
    </source>
</evidence>
<evidence type="ECO:0000313" key="5">
    <source>
        <dbReference type="EMBL" id="GAA3541842.1"/>
    </source>
</evidence>
<dbReference type="InterPro" id="IPR009057">
    <property type="entry name" value="Homeodomain-like_sf"/>
</dbReference>
<dbReference type="SMART" id="SM00342">
    <property type="entry name" value="HTH_ARAC"/>
    <property type="match status" value="1"/>
</dbReference>
<sequence length="322" mass="35057">MNGQRVQTLTFDSDDMGRTEEFLSRAYARMRIGSGGTGTGRTRIERNAIDSVSVDELDLDFDMSYSVTPLGRICLCLVHEGTIEDHAFHGVRDSFGPGDVVSFAPPELPYEGRVCGARYNITMLDPALLSQVAGEATGAGAVRLTGHRPYSREAADRLRQTIVYLRDHVLAVPGVADQPLVTATAAQHLAASVLATFPNSALTEPTGSDRQDAHPAALRRALTHIEDHADQPVTVAEIAEAAHVTVRALQYAFRRHLDTTPLAHLRRVRLSHAHQALLTADPGEGVTVTEIAARWGFHHPGRFAALYRECYGHAPHRTLHGS</sequence>
<keyword evidence="1" id="KW-0805">Transcription regulation</keyword>
<dbReference type="EMBL" id="BAABCE010000004">
    <property type="protein sequence ID" value="GAA3541842.1"/>
    <property type="molecule type" value="Genomic_DNA"/>
</dbReference>
<keyword evidence="3" id="KW-0804">Transcription</keyword>
<name>A0ABP6VVG0_9ACTN</name>
<organism evidence="5 6">
    <name type="scientific">Streptomyces osmaniensis</name>
    <dbReference type="NCBI Taxonomy" id="593134"/>
    <lineage>
        <taxon>Bacteria</taxon>
        <taxon>Bacillati</taxon>
        <taxon>Actinomycetota</taxon>
        <taxon>Actinomycetes</taxon>
        <taxon>Kitasatosporales</taxon>
        <taxon>Streptomycetaceae</taxon>
        <taxon>Streptomyces</taxon>
    </lineage>
</organism>
<keyword evidence="6" id="KW-1185">Reference proteome</keyword>
<dbReference type="SUPFAM" id="SSF46689">
    <property type="entry name" value="Homeodomain-like"/>
    <property type="match status" value="2"/>
</dbReference>
<protein>
    <recommendedName>
        <fullName evidence="4">HTH araC/xylS-type domain-containing protein</fullName>
    </recommendedName>
</protein>
<gene>
    <name evidence="5" type="ORF">GCM10022295_24850</name>
</gene>
<reference evidence="6" key="1">
    <citation type="journal article" date="2019" name="Int. J. Syst. Evol. Microbiol.">
        <title>The Global Catalogue of Microorganisms (GCM) 10K type strain sequencing project: providing services to taxonomists for standard genome sequencing and annotation.</title>
        <authorList>
            <consortium name="The Broad Institute Genomics Platform"/>
            <consortium name="The Broad Institute Genome Sequencing Center for Infectious Disease"/>
            <person name="Wu L."/>
            <person name="Ma J."/>
        </authorList>
    </citation>
    <scope>NUCLEOTIDE SEQUENCE [LARGE SCALE GENOMIC DNA]</scope>
    <source>
        <strain evidence="6">JCM 17656</strain>
    </source>
</reference>
<dbReference type="InterPro" id="IPR050204">
    <property type="entry name" value="AraC_XylS_family_regulators"/>
</dbReference>